<dbReference type="SUPFAM" id="SSF53098">
    <property type="entry name" value="Ribonuclease H-like"/>
    <property type="match status" value="1"/>
</dbReference>
<dbReference type="InterPro" id="IPR038765">
    <property type="entry name" value="Papain-like_cys_pep_sf"/>
</dbReference>
<dbReference type="Pfam" id="PF17921">
    <property type="entry name" value="Integrase_H2C2"/>
    <property type="match status" value="1"/>
</dbReference>
<feature type="domain" description="OTU" evidence="2">
    <location>
        <begin position="373"/>
        <end position="504"/>
    </location>
</feature>
<accession>A0A1I7YTG7</accession>
<dbReference type="EC" id="2.7.7.49" evidence="1"/>
<dbReference type="PROSITE" id="PS50994">
    <property type="entry name" value="INTEGRASE"/>
    <property type="match status" value="1"/>
</dbReference>
<evidence type="ECO:0000313" key="5">
    <source>
        <dbReference type="WBParaSite" id="L893_g19671.t1"/>
    </source>
</evidence>
<evidence type="ECO:0000259" key="2">
    <source>
        <dbReference type="PROSITE" id="PS50802"/>
    </source>
</evidence>
<dbReference type="AlphaFoldDB" id="A0A1I7YTG7"/>
<sequence>MQVEEYDNLIAFIRDGELRGSEKNDRDVLRRKAVNFICENDMLFFVKKGTDTRREVVKEGDTKGIRDQSYAAGMDHDMDAGDGHGWYYWRGIQADVDLYLKSCHQCQMNRVSLGVSTQLRPIRPPHSPCSMYGIDLIKLPTSHKGNNYAVVAIDYLTKYPIARAIPQKTAKAVADFLIEDLISLFGVPRVMISDQGTEFNNKIGKELASRLKIDHRLSTPYHPQTNGLVERMNRTVKELLTKSITDVQAWDEELPLVLMSIRSHVTRSTGYSAFELLTGHKMRWPEDVEGELKVHGPFTDAELEEFLNSEEDLIKRRVEGLKDLIETRQTARENILTEQGKYKDRYDRLHKPRTFNVGDLVTLTAFNSMFVPRLHGEAEPDGNCGYRSLAQCLFGPGSDDFTHMLLRKYVCDFLTSQSQGPHPYWMFIYSPALPILEHIDKMRKGGEWIGSLELNASAVAFGINILVYSSPSKTWVPYCGTSDRRTYHCLIYHDGSHFSPIYEL</sequence>
<dbReference type="FunFam" id="3.30.420.10:FF:000032">
    <property type="entry name" value="Retrovirus-related Pol polyprotein from transposon 297-like Protein"/>
    <property type="match status" value="1"/>
</dbReference>
<dbReference type="InterPro" id="IPR050951">
    <property type="entry name" value="Retrovirus_Pol_polyprotein"/>
</dbReference>
<keyword evidence="4" id="KW-1185">Reference proteome</keyword>
<dbReference type="InterPro" id="IPR041588">
    <property type="entry name" value="Integrase_H2C2"/>
</dbReference>
<organism evidence="4 5">
    <name type="scientific">Steinernema glaseri</name>
    <dbReference type="NCBI Taxonomy" id="37863"/>
    <lineage>
        <taxon>Eukaryota</taxon>
        <taxon>Metazoa</taxon>
        <taxon>Ecdysozoa</taxon>
        <taxon>Nematoda</taxon>
        <taxon>Chromadorea</taxon>
        <taxon>Rhabditida</taxon>
        <taxon>Tylenchina</taxon>
        <taxon>Panagrolaimomorpha</taxon>
        <taxon>Strongyloidoidea</taxon>
        <taxon>Steinernematidae</taxon>
        <taxon>Steinernema</taxon>
    </lineage>
</organism>
<dbReference type="Gene3D" id="3.90.70.80">
    <property type="match status" value="1"/>
</dbReference>
<dbReference type="Pfam" id="PF00665">
    <property type="entry name" value="rve"/>
    <property type="match status" value="1"/>
</dbReference>
<dbReference type="GO" id="GO:0003676">
    <property type="term" value="F:nucleic acid binding"/>
    <property type="evidence" value="ECO:0007669"/>
    <property type="project" value="InterPro"/>
</dbReference>
<dbReference type="InterPro" id="IPR012337">
    <property type="entry name" value="RNaseH-like_sf"/>
</dbReference>
<dbReference type="Pfam" id="PF02338">
    <property type="entry name" value="OTU"/>
    <property type="match status" value="1"/>
</dbReference>
<dbReference type="PROSITE" id="PS50802">
    <property type="entry name" value="OTU"/>
    <property type="match status" value="1"/>
</dbReference>
<dbReference type="SUPFAM" id="SSF54001">
    <property type="entry name" value="Cysteine proteinases"/>
    <property type="match status" value="1"/>
</dbReference>
<evidence type="ECO:0000313" key="4">
    <source>
        <dbReference type="Proteomes" id="UP000095287"/>
    </source>
</evidence>
<evidence type="ECO:0000256" key="1">
    <source>
        <dbReference type="ARBA" id="ARBA00012493"/>
    </source>
</evidence>
<name>A0A1I7YTG7_9BILA</name>
<dbReference type="WBParaSite" id="L893_g19671.t1">
    <property type="protein sequence ID" value="L893_g19671.t1"/>
    <property type="gene ID" value="L893_g19671"/>
</dbReference>
<dbReference type="InterPro" id="IPR003323">
    <property type="entry name" value="OTU_dom"/>
</dbReference>
<proteinExistence type="predicted"/>
<evidence type="ECO:0000259" key="3">
    <source>
        <dbReference type="PROSITE" id="PS50994"/>
    </source>
</evidence>
<dbReference type="InterPro" id="IPR001584">
    <property type="entry name" value="Integrase_cat-core"/>
</dbReference>
<reference evidence="5" key="1">
    <citation type="submission" date="2016-11" db="UniProtKB">
        <authorList>
            <consortium name="WormBaseParasite"/>
        </authorList>
    </citation>
    <scope>IDENTIFICATION</scope>
</reference>
<dbReference type="GO" id="GO:0003964">
    <property type="term" value="F:RNA-directed DNA polymerase activity"/>
    <property type="evidence" value="ECO:0007669"/>
    <property type="project" value="UniProtKB-EC"/>
</dbReference>
<dbReference type="InterPro" id="IPR036397">
    <property type="entry name" value="RNaseH_sf"/>
</dbReference>
<dbReference type="PANTHER" id="PTHR37984">
    <property type="entry name" value="PROTEIN CBG26694"/>
    <property type="match status" value="1"/>
</dbReference>
<dbReference type="Gene3D" id="1.10.340.70">
    <property type="match status" value="1"/>
</dbReference>
<dbReference type="GO" id="GO:0015074">
    <property type="term" value="P:DNA integration"/>
    <property type="evidence" value="ECO:0007669"/>
    <property type="project" value="InterPro"/>
</dbReference>
<dbReference type="PANTHER" id="PTHR37984:SF15">
    <property type="entry name" value="INTEGRASE CATALYTIC DOMAIN-CONTAINING PROTEIN"/>
    <property type="match status" value="1"/>
</dbReference>
<feature type="domain" description="Integrase catalytic" evidence="3">
    <location>
        <begin position="124"/>
        <end position="281"/>
    </location>
</feature>
<dbReference type="Proteomes" id="UP000095287">
    <property type="component" value="Unplaced"/>
</dbReference>
<protein>
    <recommendedName>
        <fullName evidence="1">RNA-directed DNA polymerase</fullName>
        <ecNumber evidence="1">2.7.7.49</ecNumber>
    </recommendedName>
</protein>
<dbReference type="Gene3D" id="3.30.420.10">
    <property type="entry name" value="Ribonuclease H-like superfamily/Ribonuclease H"/>
    <property type="match status" value="1"/>
</dbReference>